<evidence type="ECO:0000259" key="9">
    <source>
        <dbReference type="Pfam" id="PF18579"/>
    </source>
</evidence>
<dbReference type="RefSeq" id="WP_393012207.1">
    <property type="nucleotide sequence ID" value="NZ_JAZAQF010000050.1"/>
</dbReference>
<feature type="domain" description="Rubisco accumulation factor 1 alpha-helical" evidence="8">
    <location>
        <begin position="96"/>
        <end position="201"/>
    </location>
</feature>
<dbReference type="EMBL" id="JAZAQF010000050">
    <property type="protein sequence ID" value="MFG3817698.1"/>
    <property type="molecule type" value="Genomic_DNA"/>
</dbReference>
<name>A0ABW7CCG9_9CYAN</name>
<evidence type="ECO:0000256" key="5">
    <source>
        <dbReference type="ARBA" id="ARBA00023859"/>
    </source>
</evidence>
<evidence type="ECO:0000256" key="3">
    <source>
        <dbReference type="ARBA" id="ARBA00023186"/>
    </source>
</evidence>
<keyword evidence="1 6" id="KW-0963">Cytoplasm</keyword>
<comment type="caution">
    <text evidence="10">The sequence shown here is derived from an EMBL/GenBank/DDBJ whole genome shotgun (WGS) entry which is preliminary data.</text>
</comment>
<dbReference type="Pfam" id="PF18578">
    <property type="entry name" value="Raf1_N"/>
    <property type="match status" value="1"/>
</dbReference>
<evidence type="ECO:0000256" key="6">
    <source>
        <dbReference type="HAMAP-Rule" id="MF_00856"/>
    </source>
</evidence>
<keyword evidence="2 6" id="KW-0602">Photosynthesis</keyword>
<dbReference type="Proteomes" id="UP001604335">
    <property type="component" value="Unassembled WGS sequence"/>
</dbReference>
<dbReference type="PANTHER" id="PTHR35299">
    <property type="entry name" value="RUBISCO ACCUMULATION FACTOR 1"/>
    <property type="match status" value="1"/>
</dbReference>
<keyword evidence="3 6" id="KW-0143">Chaperone</keyword>
<comment type="similarity">
    <text evidence="6">Belongs to the RAF family.</text>
</comment>
<dbReference type="PANTHER" id="PTHR35299:SF6">
    <property type="entry name" value="RUBISCO ACCUMULATION FACTOR 1"/>
    <property type="match status" value="1"/>
</dbReference>
<evidence type="ECO:0000259" key="7">
    <source>
        <dbReference type="Pfam" id="PF18087"/>
    </source>
</evidence>
<organism evidence="10 11">
    <name type="scientific">Limnothrix redekei LRLZ20PSL1</name>
    <dbReference type="NCBI Taxonomy" id="3112953"/>
    <lineage>
        <taxon>Bacteria</taxon>
        <taxon>Bacillati</taxon>
        <taxon>Cyanobacteriota</taxon>
        <taxon>Cyanophyceae</taxon>
        <taxon>Pseudanabaenales</taxon>
        <taxon>Pseudanabaenaceae</taxon>
        <taxon>Limnothrix</taxon>
    </lineage>
</organism>
<comment type="domain">
    <text evidence="6">Has 3 domains, the N-terminal alpha-helical domain, an extended flexible linker and the C-terminal beta-sheet domain. The 2 C-terminal beta-sheet domains are swapped and pack against each other to form the dimer interface.</text>
</comment>
<dbReference type="InterPro" id="IPR041358">
    <property type="entry name" value="Raf1_N"/>
</dbReference>
<dbReference type="HAMAP" id="MF_00856">
    <property type="entry name" value="Raf1"/>
    <property type="match status" value="1"/>
</dbReference>
<dbReference type="Pfam" id="PF18579">
    <property type="entry name" value="Raf1_HTH"/>
    <property type="match status" value="1"/>
</dbReference>
<proteinExistence type="inferred from homology"/>
<dbReference type="InterPro" id="IPR040858">
    <property type="entry name" value="Raf1_C"/>
</dbReference>
<dbReference type="InterPro" id="IPR040781">
    <property type="entry name" value="Raf1_HTH"/>
</dbReference>
<dbReference type="InterPro" id="IPR046382">
    <property type="entry name" value="Raf1_cyn"/>
</dbReference>
<accession>A0ABW7CCG9</accession>
<evidence type="ECO:0000313" key="10">
    <source>
        <dbReference type="EMBL" id="MFG3817698.1"/>
    </source>
</evidence>
<keyword evidence="11" id="KW-1185">Reference proteome</keyword>
<evidence type="ECO:0000259" key="8">
    <source>
        <dbReference type="Pfam" id="PF18578"/>
    </source>
</evidence>
<protein>
    <recommendedName>
        <fullName evidence="5 6">RuBisCO accumulation factor 1</fullName>
    </recommendedName>
</protein>
<gene>
    <name evidence="6" type="primary">raf1</name>
    <name evidence="10" type="ORF">VPK24_08610</name>
</gene>
<sequence length="369" mass="41584">MTDSFHRNPSQPFQAAKAGLAPEEVDRLLLQLRRKEGSWVEWGQACQKLQQSGLGPQKIFEDTGFEPIQQNQVIVGAQVYQTLLKLDAPEPVQEHFGRKGSDILYEMRVLSEDDRLSTAALVVERGLDFDEAREVVKAFKELTYLKQQPEGFAELPGDALAWQCWRSARQQADLQSRSRLIAKGLRFAQTPEARAQLEKLLMDFTVVAPKSAPRMPVYRIDSDEEEPRLLAVAGQLPMPVAALRAVPLIESEGPFGMVRFSGEGAWVALPNWQVLRNAEDPIALLALPEQLPAALPDDRPESVMLVIDRADRTWRDDAFFAVADGDENLAFEWFDAEPERSLLGKLILVLRPKKGLDQDYAKELWQVDE</sequence>
<evidence type="ECO:0000313" key="11">
    <source>
        <dbReference type="Proteomes" id="UP001604335"/>
    </source>
</evidence>
<feature type="domain" description="Rubisco accumulation factor 1 C-terminal" evidence="7">
    <location>
        <begin position="215"/>
        <end position="354"/>
    </location>
</feature>
<dbReference type="InterPro" id="IPR037494">
    <property type="entry name" value="RAF1"/>
</dbReference>
<comment type="subcellular location">
    <subcellularLocation>
        <location evidence="6">Cytoplasm</location>
    </subcellularLocation>
</comment>
<evidence type="ECO:0000256" key="4">
    <source>
        <dbReference type="ARBA" id="ARBA00023300"/>
    </source>
</evidence>
<comment type="caution">
    <text evidence="6">Lacks conserved residue(s) required for the propagation of feature annotation.</text>
</comment>
<keyword evidence="4 6" id="KW-0120">Carbon dioxide fixation</keyword>
<dbReference type="Pfam" id="PF18087">
    <property type="entry name" value="RuBisCo_chap_C"/>
    <property type="match status" value="1"/>
</dbReference>
<comment type="function">
    <text evidence="6">A major RuBisCO chaperone. Acts after GroEL-GroES chaperonin to fold and/or assemble the large subunit of RuBisCO (ccbL, rbcL). Cooperates with RbcX in RbcL folding, plays the major role in assembly of dimers into RbcL(8)-Raf1(8) intermediate complexes. RbcS replaces Raf1, leading to holoenzyme formation.</text>
</comment>
<evidence type="ECO:0000256" key="2">
    <source>
        <dbReference type="ARBA" id="ARBA00022531"/>
    </source>
</evidence>
<reference evidence="11" key="1">
    <citation type="journal article" date="2024" name="Algal Res.">
        <title>Biochemical, toxicological and genomic investigation of a high-biomass producing Limnothrix strain isolated from Italian shallow drinking water reservoir.</title>
        <authorList>
            <person name="Simonazzi M."/>
            <person name="Shishido T.K."/>
            <person name="Delbaje E."/>
            <person name="Wahlsten M."/>
            <person name="Fewer D.P."/>
            <person name="Sivonen K."/>
            <person name="Pezzolesi L."/>
            <person name="Pistocchi R."/>
        </authorList>
    </citation>
    <scope>NUCLEOTIDE SEQUENCE [LARGE SCALE GENOMIC DNA]</scope>
    <source>
        <strain evidence="11">LRLZ20PSL1</strain>
    </source>
</reference>
<feature type="domain" description="Rubisco accumulation factor 1 helix turn helix" evidence="9">
    <location>
        <begin position="25"/>
        <end position="83"/>
    </location>
</feature>
<comment type="subunit">
    <text evidence="6">Homodimer. Forms an RbcL(8)-Raf1(8) complex. Forms complexes of many stoichiometries with RbcL with and without RbcS. RbcX and Raf1 can bind simultaneously to RbcL.</text>
</comment>
<evidence type="ECO:0000256" key="1">
    <source>
        <dbReference type="ARBA" id="ARBA00022490"/>
    </source>
</evidence>
<feature type="region of interest" description="N-terminal alpha-helix" evidence="6">
    <location>
        <begin position="22"/>
        <end position="203"/>
    </location>
</feature>